<proteinExistence type="predicted"/>
<dbReference type="Proteomes" id="UP000183868">
    <property type="component" value="Chromosome"/>
</dbReference>
<evidence type="ECO:0000313" key="4">
    <source>
        <dbReference type="Proteomes" id="UP000183868"/>
    </source>
</evidence>
<sequence precursor="true">MRKIHFTTGLFATLFFGVLFVNLALTKTADDATFDANPYLVSELPFEIGERLIFRLRYGFISAGKAEMKVLGLKNNDYGNYYHIQTTARSTRTFDWVFKVRDVVNSYMNAKTLHPIHFEKLLREGNYKADTFVDYFYEDSIARVKYLRYKDGMKIKKREEYEVKIPPTGVFDALSAFYYIRTLDLNGIDTLYVPAHEKKKVYNLPIAISGPEIVTVKAGKFRCWRLEPALMEEGIFKHEGKLTIWLTDDNLKIPVQMKTKVLVGHITAELIEIKGISKKIPAKLN</sequence>
<accession>H1XW72</accession>
<dbReference type="EMBL" id="CP018099">
    <property type="protein sequence ID" value="APF19031.1"/>
    <property type="molecule type" value="Genomic_DNA"/>
</dbReference>
<evidence type="ECO:0000313" key="3">
    <source>
        <dbReference type="Proteomes" id="UP000004671"/>
    </source>
</evidence>
<dbReference type="EMBL" id="CM001402">
    <property type="protein sequence ID" value="EHO42977.1"/>
    <property type="molecule type" value="Genomic_DNA"/>
</dbReference>
<dbReference type="OrthoDB" id="9808473at2"/>
<evidence type="ECO:0000313" key="1">
    <source>
        <dbReference type="EMBL" id="APF19031.1"/>
    </source>
</evidence>
<dbReference type="InterPro" id="IPR021457">
    <property type="entry name" value="DUF3108"/>
</dbReference>
<keyword evidence="3" id="KW-1185">Reference proteome</keyword>
<reference evidence="2 3" key="1">
    <citation type="submission" date="2011-09" db="EMBL/GenBank/DDBJ databases">
        <title>The permanent draft genome of Caldithrix abyssi DSM 13497.</title>
        <authorList>
            <consortium name="US DOE Joint Genome Institute (JGI-PGF)"/>
            <person name="Lucas S."/>
            <person name="Han J."/>
            <person name="Lapidus A."/>
            <person name="Bruce D."/>
            <person name="Goodwin L."/>
            <person name="Pitluck S."/>
            <person name="Peters L."/>
            <person name="Kyrpides N."/>
            <person name="Mavromatis K."/>
            <person name="Ivanova N."/>
            <person name="Mikhailova N."/>
            <person name="Chertkov O."/>
            <person name="Detter J.C."/>
            <person name="Tapia R."/>
            <person name="Han C."/>
            <person name="Land M."/>
            <person name="Hauser L."/>
            <person name="Markowitz V."/>
            <person name="Cheng J.-F."/>
            <person name="Hugenholtz P."/>
            <person name="Woyke T."/>
            <person name="Wu D."/>
            <person name="Spring S."/>
            <person name="Brambilla E."/>
            <person name="Klenk H.-P."/>
            <person name="Eisen J.A."/>
        </authorList>
    </citation>
    <scope>NUCLEOTIDE SEQUENCE [LARGE SCALE GENOMIC DNA]</scope>
    <source>
        <strain evidence="2 3">DSM 13497</strain>
    </source>
</reference>
<dbReference type="AlphaFoldDB" id="H1XW72"/>
<dbReference type="STRING" id="880073.Cabys_2282"/>
<protein>
    <recommendedName>
        <fullName evidence="5">DUF3108 domain-containing protein</fullName>
    </recommendedName>
</protein>
<dbReference type="eggNOG" id="COG3170">
    <property type="taxonomic scope" value="Bacteria"/>
</dbReference>
<dbReference type="KEGG" id="caby:Cabys_2282"/>
<organism evidence="2 3">
    <name type="scientific">Caldithrix abyssi DSM 13497</name>
    <dbReference type="NCBI Taxonomy" id="880073"/>
    <lineage>
        <taxon>Bacteria</taxon>
        <taxon>Pseudomonadati</taxon>
        <taxon>Calditrichota</taxon>
        <taxon>Calditrichia</taxon>
        <taxon>Calditrichales</taxon>
        <taxon>Calditrichaceae</taxon>
        <taxon>Caldithrix</taxon>
    </lineage>
</organism>
<dbReference type="RefSeq" id="WP_006930415.1">
    <property type="nucleotide sequence ID" value="NZ_CM001402.1"/>
</dbReference>
<evidence type="ECO:0008006" key="5">
    <source>
        <dbReference type="Google" id="ProtNLM"/>
    </source>
</evidence>
<dbReference type="Pfam" id="PF11306">
    <property type="entry name" value="DUF3108"/>
    <property type="match status" value="1"/>
</dbReference>
<dbReference type="HOGENOM" id="CLU_073797_0_0_0"/>
<dbReference type="Proteomes" id="UP000004671">
    <property type="component" value="Chromosome"/>
</dbReference>
<dbReference type="InParanoid" id="H1XW72"/>
<dbReference type="PaxDb" id="880073-Calab_3374"/>
<name>H1XW72_CALAY</name>
<gene>
    <name evidence="1" type="ORF">Cabys_2282</name>
    <name evidence="2" type="ORF">Calab_3374</name>
</gene>
<evidence type="ECO:0000313" key="2">
    <source>
        <dbReference type="EMBL" id="EHO42977.1"/>
    </source>
</evidence>
<reference evidence="1 4" key="2">
    <citation type="submission" date="2016-11" db="EMBL/GenBank/DDBJ databases">
        <title>Genomic analysis of Caldithrix abyssi and proposal of a novel bacterial phylum Caldithrichaeota.</title>
        <authorList>
            <person name="Kublanov I."/>
            <person name="Sigalova O."/>
            <person name="Gavrilov S."/>
            <person name="Lebedinsky A."/>
            <person name="Ivanova N."/>
            <person name="Daum C."/>
            <person name="Reddy T."/>
            <person name="Klenk H.P."/>
            <person name="Goker M."/>
            <person name="Reva O."/>
            <person name="Miroshnichenko M."/>
            <person name="Kyprides N."/>
            <person name="Woyke T."/>
            <person name="Gelfand M."/>
        </authorList>
    </citation>
    <scope>NUCLEOTIDE SEQUENCE [LARGE SCALE GENOMIC DNA]</scope>
    <source>
        <strain evidence="1 4">LF13</strain>
    </source>
</reference>